<dbReference type="InterPro" id="IPR037439">
    <property type="entry name" value="Branching_enzy"/>
</dbReference>
<comment type="caution">
    <text evidence="7">The sequence shown here is derived from an EMBL/GenBank/DDBJ whole genome shotgun (WGS) entry which is preliminary data.</text>
</comment>
<dbReference type="Gene3D" id="3.20.20.80">
    <property type="entry name" value="Glycosidases"/>
    <property type="match status" value="1"/>
</dbReference>
<dbReference type="Proteomes" id="UP000032452">
    <property type="component" value="Unassembled WGS sequence"/>
</dbReference>
<comment type="similarity">
    <text evidence="2">Belongs to the glycosyl hydrolase 13 family. GlgB subfamily.</text>
</comment>
<dbReference type="Gene3D" id="2.60.40.1180">
    <property type="entry name" value="Golgi alpha-mannosidase II"/>
    <property type="match status" value="1"/>
</dbReference>
<dbReference type="InterPro" id="IPR004193">
    <property type="entry name" value="Glyco_hydro_13_N"/>
</dbReference>
<gene>
    <name evidence="7" type="ORF">UH38_02695</name>
</gene>
<dbReference type="GO" id="GO:0004553">
    <property type="term" value="F:hydrolase activity, hydrolyzing O-glycosyl compounds"/>
    <property type="evidence" value="ECO:0007669"/>
    <property type="project" value="InterPro"/>
</dbReference>
<keyword evidence="8" id="KW-1185">Reference proteome</keyword>
<feature type="active site" description="Proton donor" evidence="5">
    <location>
        <position position="519"/>
    </location>
</feature>
<dbReference type="PATRIC" id="fig|1618023.3.peg.5003"/>
<feature type="active site" description="Nucleophile" evidence="5">
    <location>
        <position position="471"/>
    </location>
</feature>
<dbReference type="CDD" id="cd11325">
    <property type="entry name" value="AmyAc_GTHase"/>
    <property type="match status" value="1"/>
</dbReference>
<evidence type="ECO:0000313" key="7">
    <source>
        <dbReference type="EMBL" id="KJH73002.1"/>
    </source>
</evidence>
<evidence type="ECO:0000256" key="3">
    <source>
        <dbReference type="ARBA" id="ARBA00012541"/>
    </source>
</evidence>
<dbReference type="SUPFAM" id="SSF81296">
    <property type="entry name" value="E set domains"/>
    <property type="match status" value="1"/>
</dbReference>
<dbReference type="InterPro" id="IPR014756">
    <property type="entry name" value="Ig_E-set"/>
</dbReference>
<evidence type="ECO:0000256" key="4">
    <source>
        <dbReference type="ARBA" id="ARBA00022679"/>
    </source>
</evidence>
<dbReference type="SUPFAM" id="SSF51011">
    <property type="entry name" value="Glycosyl hydrolase domain"/>
    <property type="match status" value="1"/>
</dbReference>
<dbReference type="STRING" id="1618023.UH38_02695"/>
<feature type="domain" description="Glycosyl hydrolase family 13 catalytic" evidence="6">
    <location>
        <begin position="307"/>
        <end position="702"/>
    </location>
</feature>
<dbReference type="RefSeq" id="WP_045053093.1">
    <property type="nucleotide sequence ID" value="NZ_CAWMDP010000059.1"/>
</dbReference>
<dbReference type="InterPro" id="IPR013783">
    <property type="entry name" value="Ig-like_fold"/>
</dbReference>
<dbReference type="InterPro" id="IPR013780">
    <property type="entry name" value="Glyco_hydro_b"/>
</dbReference>
<dbReference type="GO" id="GO:0003844">
    <property type="term" value="F:1,4-alpha-glucan branching enzyme activity"/>
    <property type="evidence" value="ECO:0007669"/>
    <property type="project" value="UniProtKB-EC"/>
</dbReference>
<dbReference type="PANTHER" id="PTHR43651:SF11">
    <property type="entry name" value="MALTO-OLIGOSYLTREHALOSE TREHALOHYDROLASE"/>
    <property type="match status" value="1"/>
</dbReference>
<reference evidence="7 8" key="1">
    <citation type="submission" date="2015-02" db="EMBL/GenBank/DDBJ databases">
        <title>Draft genome of a novel marine cyanobacterium (Chroococcales) isolated from South Atlantic Ocean.</title>
        <authorList>
            <person name="Rigonato J."/>
            <person name="Alvarenga D.O."/>
            <person name="Branco L.H."/>
            <person name="Varani A.M."/>
            <person name="Brandini F.P."/>
            <person name="Fiore M.F."/>
        </authorList>
    </citation>
    <scope>NUCLEOTIDE SEQUENCE [LARGE SCALE GENOMIC DNA]</scope>
    <source>
        <strain evidence="7 8">CENA595</strain>
    </source>
</reference>
<name>A0A0D8ZX79_9CYAN</name>
<dbReference type="GO" id="GO:0005978">
    <property type="term" value="P:glycogen biosynthetic process"/>
    <property type="evidence" value="ECO:0007669"/>
    <property type="project" value="InterPro"/>
</dbReference>
<dbReference type="SUPFAM" id="SSF51445">
    <property type="entry name" value="(Trans)glycosidases"/>
    <property type="match status" value="1"/>
</dbReference>
<dbReference type="Pfam" id="PF02806">
    <property type="entry name" value="Alpha-amylase_C"/>
    <property type="match status" value="1"/>
</dbReference>
<organism evidence="7 8">
    <name type="scientific">Aliterella atlantica CENA595</name>
    <dbReference type="NCBI Taxonomy" id="1618023"/>
    <lineage>
        <taxon>Bacteria</taxon>
        <taxon>Bacillati</taxon>
        <taxon>Cyanobacteriota</taxon>
        <taxon>Cyanophyceae</taxon>
        <taxon>Chroococcidiopsidales</taxon>
        <taxon>Aliterellaceae</taxon>
        <taxon>Aliterella</taxon>
    </lineage>
</organism>
<dbReference type="Pfam" id="PF00128">
    <property type="entry name" value="Alpha-amylase"/>
    <property type="match status" value="1"/>
</dbReference>
<dbReference type="AlphaFoldDB" id="A0A0D8ZX79"/>
<proteinExistence type="inferred from homology"/>
<dbReference type="PIRSF" id="PIRSF000463">
    <property type="entry name" value="GlgB"/>
    <property type="match status" value="1"/>
</dbReference>
<sequence length="810" mass="91734">MALITVQFTYITGLSRNIFRNVRLTGSWDTNNRYSNQWSSIPMQQITGADGCPCFTATVQLDDSQIGWLFRWGVILDNDVGTNVWGIVTEIDDQNSLECYRSFELRTPSTQPQQETYYLTHCRRLGAQKYYPASTTQPEIRFTLWSPNAENVEVVFGNGSGYIADDGNGIVTSPATLPMARQSGGIWQTNGTGDFTNFNRAPYMYRITKPGGRVAYRTDLYSRCQMGRGNTNPRGNSYTGSYTELDGSVSCSVVIDFEQVSRDFAEQGWNQNQFIPEAEFWRNEYRSDRPIPTRVEDLVIYELHIGALGNGNNRPGNFADAMELLPYLVDLGINAVELLPMAEFRDEQNWGYETSHYFALEYSAGGRDQLKHFVRECHRNGIAVILDVVYNHYSPDAERAEWLYDADNPQQNIYYWYEGNSSNYPQPDGGYVDNMSTGFAPRFHEQMVRQMFISSAAELVEEFHIDGFRVDQTTSMHLYNVLHADGRPLGNVNAFGAKFLREWTRTLKLIKPSVMLMAEDHSDWERVTQSPDVGGLGFDATWYSNFYHHLIGDARQGNEYAKLIPTAGYGQDQPLAMDYFAGALAASGHNKVVYHESHDEAGNSYYNEAGNRVESRRTIASAVNSAPLIGETRRVAESRCRFAVGMSVLSAGTPMFLMGEEIGAQRQYRYGDFINNRENLQQERATNSARLFIFYQDLIQFRLNHSAVKSHQIDIVHVHNANRVIAFRRWDDTEELLVVASLNNYYFGDGYTIWASHIPTARWREVFNSDAQIYGGNNIGNSGATISASNGNIRVIIPANGFIVLQRTFS</sequence>
<dbReference type="PANTHER" id="PTHR43651">
    <property type="entry name" value="1,4-ALPHA-GLUCAN-BRANCHING ENZYME"/>
    <property type="match status" value="1"/>
</dbReference>
<dbReference type="GO" id="GO:0043169">
    <property type="term" value="F:cation binding"/>
    <property type="evidence" value="ECO:0007669"/>
    <property type="project" value="InterPro"/>
</dbReference>
<dbReference type="EMBL" id="JYON01000002">
    <property type="protein sequence ID" value="KJH73002.1"/>
    <property type="molecule type" value="Genomic_DNA"/>
</dbReference>
<evidence type="ECO:0000256" key="1">
    <source>
        <dbReference type="ARBA" id="ARBA00000826"/>
    </source>
</evidence>
<dbReference type="EC" id="2.4.1.18" evidence="3"/>
<protein>
    <recommendedName>
        <fullName evidence="3">1,4-alpha-glucan branching enzyme</fullName>
        <ecNumber evidence="3">2.4.1.18</ecNumber>
    </recommendedName>
</protein>
<dbReference type="OrthoDB" id="9800174at2"/>
<evidence type="ECO:0000256" key="5">
    <source>
        <dbReference type="PIRSR" id="PIRSR000463-1"/>
    </source>
</evidence>
<dbReference type="SMART" id="SM00642">
    <property type="entry name" value="Aamy"/>
    <property type="match status" value="1"/>
</dbReference>
<dbReference type="InterPro" id="IPR006047">
    <property type="entry name" value="GH13_cat_dom"/>
</dbReference>
<dbReference type="Gene3D" id="2.60.40.10">
    <property type="entry name" value="Immunoglobulins"/>
    <property type="match status" value="1"/>
</dbReference>
<evidence type="ECO:0000256" key="2">
    <source>
        <dbReference type="ARBA" id="ARBA00009000"/>
    </source>
</evidence>
<accession>A0A0D8ZX79</accession>
<comment type="catalytic activity">
    <reaction evidence="1">
        <text>Transfers a segment of a (1-&gt;4)-alpha-D-glucan chain to a primary hydroxy group in a similar glucan chain.</text>
        <dbReference type="EC" id="2.4.1.18"/>
    </reaction>
</comment>
<dbReference type="InterPro" id="IPR006048">
    <property type="entry name" value="A-amylase/branching_C"/>
</dbReference>
<keyword evidence="4" id="KW-0808">Transferase</keyword>
<dbReference type="InterPro" id="IPR017853">
    <property type="entry name" value="GH"/>
</dbReference>
<dbReference type="Pfam" id="PF02922">
    <property type="entry name" value="CBM_48"/>
    <property type="match status" value="1"/>
</dbReference>
<evidence type="ECO:0000259" key="6">
    <source>
        <dbReference type="SMART" id="SM00642"/>
    </source>
</evidence>
<evidence type="ECO:0000313" key="8">
    <source>
        <dbReference type="Proteomes" id="UP000032452"/>
    </source>
</evidence>